<organism evidence="1 2">
    <name type="scientific">Ensete ventricosum</name>
    <name type="common">Abyssinian banana</name>
    <name type="synonym">Musa ensete</name>
    <dbReference type="NCBI Taxonomy" id="4639"/>
    <lineage>
        <taxon>Eukaryota</taxon>
        <taxon>Viridiplantae</taxon>
        <taxon>Streptophyta</taxon>
        <taxon>Embryophyta</taxon>
        <taxon>Tracheophyta</taxon>
        <taxon>Spermatophyta</taxon>
        <taxon>Magnoliopsida</taxon>
        <taxon>Liliopsida</taxon>
        <taxon>Zingiberales</taxon>
        <taxon>Musaceae</taxon>
        <taxon>Ensete</taxon>
    </lineage>
</organism>
<reference evidence="1 2" key="1">
    <citation type="journal article" date="2014" name="Agronomy (Basel)">
        <title>A Draft Genome Sequence for Ensete ventricosum, the Drought-Tolerant Tree Against Hunger.</title>
        <authorList>
            <person name="Harrison J."/>
            <person name="Moore K.A."/>
            <person name="Paszkiewicz K."/>
            <person name="Jones T."/>
            <person name="Grant M."/>
            <person name="Ambacheew D."/>
            <person name="Muzemil S."/>
            <person name="Studholme D.J."/>
        </authorList>
    </citation>
    <scope>NUCLEOTIDE SEQUENCE [LARGE SCALE GENOMIC DNA]</scope>
</reference>
<dbReference type="EMBL" id="AMZH03025926">
    <property type="protein sequence ID" value="RRT34860.1"/>
    <property type="molecule type" value="Genomic_DNA"/>
</dbReference>
<evidence type="ECO:0000313" key="1">
    <source>
        <dbReference type="EMBL" id="RRT34860.1"/>
    </source>
</evidence>
<dbReference type="AlphaFoldDB" id="A0A426X5Y9"/>
<proteinExistence type="predicted"/>
<name>A0A426X5Y9_ENSVE</name>
<sequence length="116" mass="12890">MGDLFLLSFHYTCDASDKIPTERRHAHLATKAALTGKLPLGQGCHLWVGRLHVRAWPHGQVAYGQGRSLIGATHTEAALDHRDNGLRRAAMPPTQGRQRLPVGWRQKGLEFLFGEC</sequence>
<gene>
    <name evidence="1" type="ORF">B296_00056339</name>
</gene>
<comment type="caution">
    <text evidence="1">The sequence shown here is derived from an EMBL/GenBank/DDBJ whole genome shotgun (WGS) entry which is preliminary data.</text>
</comment>
<protein>
    <submittedName>
        <fullName evidence="1">Uncharacterized protein</fullName>
    </submittedName>
</protein>
<dbReference type="Proteomes" id="UP000287651">
    <property type="component" value="Unassembled WGS sequence"/>
</dbReference>
<accession>A0A426X5Y9</accession>
<evidence type="ECO:0000313" key="2">
    <source>
        <dbReference type="Proteomes" id="UP000287651"/>
    </source>
</evidence>